<dbReference type="Proteomes" id="UP000242188">
    <property type="component" value="Unassembled WGS sequence"/>
</dbReference>
<evidence type="ECO:0000313" key="3">
    <source>
        <dbReference type="Proteomes" id="UP000242188"/>
    </source>
</evidence>
<evidence type="ECO:0000256" key="1">
    <source>
        <dbReference type="SAM" id="MobiDB-lite"/>
    </source>
</evidence>
<proteinExistence type="predicted"/>
<evidence type="ECO:0000313" key="2">
    <source>
        <dbReference type="EMBL" id="OWF44039.1"/>
    </source>
</evidence>
<organism evidence="2 3">
    <name type="scientific">Mizuhopecten yessoensis</name>
    <name type="common">Japanese scallop</name>
    <name type="synonym">Patinopecten yessoensis</name>
    <dbReference type="NCBI Taxonomy" id="6573"/>
    <lineage>
        <taxon>Eukaryota</taxon>
        <taxon>Metazoa</taxon>
        <taxon>Spiralia</taxon>
        <taxon>Lophotrochozoa</taxon>
        <taxon>Mollusca</taxon>
        <taxon>Bivalvia</taxon>
        <taxon>Autobranchia</taxon>
        <taxon>Pteriomorphia</taxon>
        <taxon>Pectinida</taxon>
        <taxon>Pectinoidea</taxon>
        <taxon>Pectinidae</taxon>
        <taxon>Mizuhopecten</taxon>
    </lineage>
</organism>
<name>A0A210Q5T0_MIZYE</name>
<sequence>MPQVTNLRLIRDKNNSPIGKGTLHNALLNISASTRERAVKLNVVENDRLKRIISMCDKNKRRSDYVSSVVLQKAQRSLQELNAYKDVLNNDYSVSQFKTMDPRFTRQCAQTPRTVRRYNLETRIYHTGYGIQPFRPEINRRIHQTDPARITKIYKKVLLEKFKNESDLVIDRKLSTSSFFRMLEDKNNFKDYTYQRLNSPERSDEQYSQADPTERTTDSG</sequence>
<comment type="caution">
    <text evidence="2">The sequence shown here is derived from an EMBL/GenBank/DDBJ whole genome shotgun (WGS) entry which is preliminary data.</text>
</comment>
<dbReference type="EMBL" id="NEDP02004925">
    <property type="protein sequence ID" value="OWF44039.1"/>
    <property type="molecule type" value="Genomic_DNA"/>
</dbReference>
<accession>A0A210Q5T0</accession>
<feature type="region of interest" description="Disordered" evidence="1">
    <location>
        <begin position="196"/>
        <end position="220"/>
    </location>
</feature>
<keyword evidence="3" id="KW-1185">Reference proteome</keyword>
<reference evidence="2 3" key="1">
    <citation type="journal article" date="2017" name="Nat. Ecol. Evol.">
        <title>Scallop genome provides insights into evolution of bilaterian karyotype and development.</title>
        <authorList>
            <person name="Wang S."/>
            <person name="Zhang J."/>
            <person name="Jiao W."/>
            <person name="Li J."/>
            <person name="Xun X."/>
            <person name="Sun Y."/>
            <person name="Guo X."/>
            <person name="Huan P."/>
            <person name="Dong B."/>
            <person name="Zhang L."/>
            <person name="Hu X."/>
            <person name="Sun X."/>
            <person name="Wang J."/>
            <person name="Zhao C."/>
            <person name="Wang Y."/>
            <person name="Wang D."/>
            <person name="Huang X."/>
            <person name="Wang R."/>
            <person name="Lv J."/>
            <person name="Li Y."/>
            <person name="Zhang Z."/>
            <person name="Liu B."/>
            <person name="Lu W."/>
            <person name="Hui Y."/>
            <person name="Liang J."/>
            <person name="Zhou Z."/>
            <person name="Hou R."/>
            <person name="Li X."/>
            <person name="Liu Y."/>
            <person name="Li H."/>
            <person name="Ning X."/>
            <person name="Lin Y."/>
            <person name="Zhao L."/>
            <person name="Xing Q."/>
            <person name="Dou J."/>
            <person name="Li Y."/>
            <person name="Mao J."/>
            <person name="Guo H."/>
            <person name="Dou H."/>
            <person name="Li T."/>
            <person name="Mu C."/>
            <person name="Jiang W."/>
            <person name="Fu Q."/>
            <person name="Fu X."/>
            <person name="Miao Y."/>
            <person name="Liu J."/>
            <person name="Yu Q."/>
            <person name="Li R."/>
            <person name="Liao H."/>
            <person name="Li X."/>
            <person name="Kong Y."/>
            <person name="Jiang Z."/>
            <person name="Chourrout D."/>
            <person name="Li R."/>
            <person name="Bao Z."/>
        </authorList>
    </citation>
    <scope>NUCLEOTIDE SEQUENCE [LARGE SCALE GENOMIC DNA]</scope>
    <source>
        <strain evidence="2 3">PY_sf001</strain>
    </source>
</reference>
<protein>
    <submittedName>
        <fullName evidence="2">Uncharacterized protein</fullName>
    </submittedName>
</protein>
<dbReference type="AlphaFoldDB" id="A0A210Q5T0"/>
<gene>
    <name evidence="2" type="ORF">KP79_PYT21151</name>
</gene>